<evidence type="ECO:0000256" key="1">
    <source>
        <dbReference type="SAM" id="MobiDB-lite"/>
    </source>
</evidence>
<name>A0ABX1F891_9PROT</name>
<evidence type="ECO:0000313" key="3">
    <source>
        <dbReference type="EMBL" id="NKE48594.1"/>
    </source>
</evidence>
<keyword evidence="4" id="KW-1185">Reference proteome</keyword>
<dbReference type="Proteomes" id="UP000765160">
    <property type="component" value="Unassembled WGS sequence"/>
</dbReference>
<feature type="transmembrane region" description="Helical" evidence="2">
    <location>
        <begin position="20"/>
        <end position="39"/>
    </location>
</feature>
<dbReference type="RefSeq" id="WP_168055148.1">
    <property type="nucleotide sequence ID" value="NZ_JAATJR010000011.1"/>
</dbReference>
<dbReference type="EMBL" id="JAAVTX010000011">
    <property type="protein sequence ID" value="NKE48594.1"/>
    <property type="molecule type" value="Genomic_DNA"/>
</dbReference>
<keyword evidence="2" id="KW-1133">Transmembrane helix</keyword>
<evidence type="ECO:0000313" key="4">
    <source>
        <dbReference type="Proteomes" id="UP000765160"/>
    </source>
</evidence>
<reference evidence="3 4" key="1">
    <citation type="submission" date="2020-03" db="EMBL/GenBank/DDBJ databases">
        <title>Roseomonas selenitidurans sp. nov. isolated from soil.</title>
        <authorList>
            <person name="Liu H."/>
        </authorList>
    </citation>
    <scope>NUCLEOTIDE SEQUENCE [LARGE SCALE GENOMIC DNA]</scope>
    <source>
        <strain evidence="3 4">JCM 15073</strain>
    </source>
</reference>
<proteinExistence type="predicted"/>
<keyword evidence="2" id="KW-0812">Transmembrane</keyword>
<gene>
    <name evidence="3" type="ORF">HB662_27750</name>
</gene>
<feature type="region of interest" description="Disordered" evidence="1">
    <location>
        <begin position="267"/>
        <end position="290"/>
    </location>
</feature>
<protein>
    <submittedName>
        <fullName evidence="3">Uncharacterized protein</fullName>
    </submittedName>
</protein>
<keyword evidence="2" id="KW-0472">Membrane</keyword>
<evidence type="ECO:0000256" key="2">
    <source>
        <dbReference type="SAM" id="Phobius"/>
    </source>
</evidence>
<organism evidence="3 4">
    <name type="scientific">Falsiroseomonas frigidaquae</name>
    <dbReference type="NCBI Taxonomy" id="487318"/>
    <lineage>
        <taxon>Bacteria</taxon>
        <taxon>Pseudomonadati</taxon>
        <taxon>Pseudomonadota</taxon>
        <taxon>Alphaproteobacteria</taxon>
        <taxon>Acetobacterales</taxon>
        <taxon>Roseomonadaceae</taxon>
        <taxon>Falsiroseomonas</taxon>
    </lineage>
</organism>
<feature type="compositionally biased region" description="Low complexity" evidence="1">
    <location>
        <begin position="272"/>
        <end position="290"/>
    </location>
</feature>
<sequence>MRLDPNRLRPNWTTLRRWSWPVIVTGVAIAFALLVVRPFDAAPDPAVEDVAQAWNRSVGRLGVLPVFPPEEDLHVGDLWAFIASDASDTPLLGKAVRLAQLDLRDLLRAPRRRPVFPDTVAREEGGEFRRQPRTELTDVPPPDAIALTLTAFPGIVIRHSRRVGSTAAGILGAFGARREILEEEEIRIPVAETYGVHAAAAAGRFDEWCAAPETALLCTDAFARRTLAYAVSDRVLETREGRYVVPVHLRLVTRVFLMREIEHRRARDDGRGASARGGPAAPGTAPTTDAGEAHLRASLDRAAGAEGAVWRADSAGISLRQVFQRPVVFGMRAVTFALPPSQPPAPPTETRR</sequence>
<accession>A0ABX1F891</accession>
<comment type="caution">
    <text evidence="3">The sequence shown here is derived from an EMBL/GenBank/DDBJ whole genome shotgun (WGS) entry which is preliminary data.</text>
</comment>